<dbReference type="Proteomes" id="UP001060215">
    <property type="component" value="Chromosome 9"/>
</dbReference>
<keyword evidence="2" id="KW-1185">Reference proteome</keyword>
<dbReference type="EMBL" id="CM045766">
    <property type="protein sequence ID" value="KAI8003921.1"/>
    <property type="molecule type" value="Genomic_DNA"/>
</dbReference>
<protein>
    <submittedName>
        <fullName evidence="1">Protein N-terminal asparagine amidohydrolase</fullName>
    </submittedName>
</protein>
<name>A0ACC0GUX8_9ERIC</name>
<organism evidence="1 2">
    <name type="scientific">Camellia lanceoleosa</name>
    <dbReference type="NCBI Taxonomy" id="1840588"/>
    <lineage>
        <taxon>Eukaryota</taxon>
        <taxon>Viridiplantae</taxon>
        <taxon>Streptophyta</taxon>
        <taxon>Embryophyta</taxon>
        <taxon>Tracheophyta</taxon>
        <taxon>Spermatophyta</taxon>
        <taxon>Magnoliopsida</taxon>
        <taxon>eudicotyledons</taxon>
        <taxon>Gunneridae</taxon>
        <taxon>Pentapetalae</taxon>
        <taxon>asterids</taxon>
        <taxon>Ericales</taxon>
        <taxon>Theaceae</taxon>
        <taxon>Camellia</taxon>
    </lineage>
</organism>
<evidence type="ECO:0000313" key="1">
    <source>
        <dbReference type="EMBL" id="KAI8003921.1"/>
    </source>
</evidence>
<gene>
    <name evidence="1" type="ORF">LOK49_LG08G00010</name>
</gene>
<accession>A0ACC0GUX8</accession>
<comment type="caution">
    <text evidence="1">The sequence shown here is derived from an EMBL/GenBank/DDBJ whole genome shotgun (WGS) entry which is preliminary data.</text>
</comment>
<proteinExistence type="predicted"/>
<reference evidence="1 2" key="1">
    <citation type="journal article" date="2022" name="Plant J.">
        <title>Chromosome-level genome of Camellia lanceoleosa provides a valuable resource for understanding genome evolution and self-incompatibility.</title>
        <authorList>
            <person name="Gong W."/>
            <person name="Xiao S."/>
            <person name="Wang L."/>
            <person name="Liao Z."/>
            <person name="Chang Y."/>
            <person name="Mo W."/>
            <person name="Hu G."/>
            <person name="Li W."/>
            <person name="Zhao G."/>
            <person name="Zhu H."/>
            <person name="Hu X."/>
            <person name="Ji K."/>
            <person name="Xiang X."/>
            <person name="Song Q."/>
            <person name="Yuan D."/>
            <person name="Jin S."/>
            <person name="Zhang L."/>
        </authorList>
    </citation>
    <scope>NUCLEOTIDE SEQUENCE [LARGE SCALE GENOMIC DNA]</scope>
    <source>
        <strain evidence="1">SQ_2022a</strain>
    </source>
</reference>
<evidence type="ECO:0000313" key="2">
    <source>
        <dbReference type="Proteomes" id="UP001060215"/>
    </source>
</evidence>
<sequence length="162" mass="18013">MKWVLMIWVEHVHLIGGFEDASPQCAGDVARAERKAKLEGYSFPLCAKIVETLQKSRGKFHLQTLQVLGHNTRWDSKGNACPIFHGFLSYFRATPNLRLLSVQDNIRTVKGYSDIIVMRHFESGAAQRAAATANIPVINAGDGPGQHPTQVSMIFVLNAILW</sequence>